<dbReference type="SMART" id="SM00909">
    <property type="entry name" value="Germane"/>
    <property type="match status" value="2"/>
</dbReference>
<feature type="domain" description="GerMN" evidence="1">
    <location>
        <begin position="188"/>
        <end position="274"/>
    </location>
</feature>
<dbReference type="AlphaFoldDB" id="A0A2Z4UEQ1"/>
<accession>A0A2Z4UEQ1</accession>
<feature type="domain" description="GerMN" evidence="1">
    <location>
        <begin position="47"/>
        <end position="132"/>
    </location>
</feature>
<dbReference type="Proteomes" id="UP000250003">
    <property type="component" value="Chromosome"/>
</dbReference>
<dbReference type="InterPro" id="IPR019606">
    <property type="entry name" value="GerMN"/>
</dbReference>
<dbReference type="Pfam" id="PF10646">
    <property type="entry name" value="Germane"/>
    <property type="match status" value="2"/>
</dbReference>
<dbReference type="OrthoDB" id="9809406at2"/>
<evidence type="ECO:0000313" key="3">
    <source>
        <dbReference type="Proteomes" id="UP000250003"/>
    </source>
</evidence>
<sequence>MVLLAGCKEEEEQKSKTEYHMYYLSPTETTLEETDYEPSKRNTEAMVHEIVNMLQEKPKSEEYLSLFPKEVVIEDCVYEGQTVTLTFNQEYKKMKNTRELLARAGIVKALTQIPGVTYVEFYLGEDPMSDSAGTVIGKMDSASFVENEGENINSYVQSNLNLYFASEDGEKLVKENVSVYYSSNVPIEREVVERLLKGPGSSGLQPTLSPNTKILGVSIVEGICYVNLDKSFLSDTMNVQEKLPIYSIVNSLTDACNVRGVQISVEGETKVTFRESMKLDEIYHADYEMVQDSEEQEENE</sequence>
<evidence type="ECO:0000259" key="1">
    <source>
        <dbReference type="SMART" id="SM00909"/>
    </source>
</evidence>
<keyword evidence="3" id="KW-1185">Reference proteome</keyword>
<organism evidence="2 3">
    <name type="scientific">Blautia argi</name>
    <dbReference type="NCBI Taxonomy" id="1912897"/>
    <lineage>
        <taxon>Bacteria</taxon>
        <taxon>Bacillati</taxon>
        <taxon>Bacillota</taxon>
        <taxon>Clostridia</taxon>
        <taxon>Lachnospirales</taxon>
        <taxon>Lachnospiraceae</taxon>
        <taxon>Blautia</taxon>
    </lineage>
</organism>
<dbReference type="KEGG" id="blau:DQQ01_13345"/>
<reference evidence="3" key="1">
    <citation type="submission" date="2018-06" db="EMBL/GenBank/DDBJ databases">
        <title>Description of Blautia argi sp. nov., a new anaerobic isolated from dog feces.</title>
        <authorList>
            <person name="Chang Y.-H."/>
            <person name="Paek J."/>
            <person name="Shin Y."/>
        </authorList>
    </citation>
    <scope>NUCLEOTIDE SEQUENCE [LARGE SCALE GENOMIC DNA]</scope>
    <source>
        <strain evidence="3">KCTC 15426</strain>
    </source>
</reference>
<proteinExistence type="predicted"/>
<protein>
    <submittedName>
        <fullName evidence="2">Spore gernimation protein</fullName>
    </submittedName>
</protein>
<gene>
    <name evidence="2" type="ORF">DQQ01_13345</name>
</gene>
<evidence type="ECO:0000313" key="2">
    <source>
        <dbReference type="EMBL" id="AWY99520.1"/>
    </source>
</evidence>
<name>A0A2Z4UEQ1_9FIRM</name>
<dbReference type="EMBL" id="CP030280">
    <property type="protein sequence ID" value="AWY99520.1"/>
    <property type="molecule type" value="Genomic_DNA"/>
</dbReference>